<organism evidence="1 2">
    <name type="scientific">Patella caerulea</name>
    <name type="common">Rayed Mediterranean limpet</name>
    <dbReference type="NCBI Taxonomy" id="87958"/>
    <lineage>
        <taxon>Eukaryota</taxon>
        <taxon>Metazoa</taxon>
        <taxon>Spiralia</taxon>
        <taxon>Lophotrochozoa</taxon>
        <taxon>Mollusca</taxon>
        <taxon>Gastropoda</taxon>
        <taxon>Patellogastropoda</taxon>
        <taxon>Patelloidea</taxon>
        <taxon>Patellidae</taxon>
        <taxon>Patella</taxon>
    </lineage>
</organism>
<accession>A0AAN8JL41</accession>
<proteinExistence type="predicted"/>
<dbReference type="AlphaFoldDB" id="A0AAN8JL41"/>
<reference evidence="1 2" key="1">
    <citation type="submission" date="2024-01" db="EMBL/GenBank/DDBJ databases">
        <title>The genome of the rayed Mediterranean limpet Patella caerulea (Linnaeus, 1758).</title>
        <authorList>
            <person name="Anh-Thu Weber A."/>
            <person name="Halstead-Nussloch G."/>
        </authorList>
    </citation>
    <scope>NUCLEOTIDE SEQUENCE [LARGE SCALE GENOMIC DNA]</scope>
    <source>
        <strain evidence="1">AATW-2023a</strain>
        <tissue evidence="1">Whole specimen</tissue>
    </source>
</reference>
<sequence length="148" mass="17577">MELKETKTRKTNNKQQELTEVVNDLTGKVGKLEVKIDQQFGLIQELLNIVTKWLHSTDEVRNIPILLKKISESVDNLNPQDRSHREPDSKETRAAKIKRSMIKEWTIHLSNHKKWFTRYHNNSTAAAIYEEWYHLNLYLFNLYFAQNP</sequence>
<evidence type="ECO:0000313" key="2">
    <source>
        <dbReference type="Proteomes" id="UP001347796"/>
    </source>
</evidence>
<gene>
    <name evidence="1" type="ORF">SNE40_012880</name>
</gene>
<name>A0AAN8JL41_PATCE</name>
<dbReference type="Proteomes" id="UP001347796">
    <property type="component" value="Unassembled WGS sequence"/>
</dbReference>
<keyword evidence="2" id="KW-1185">Reference proteome</keyword>
<comment type="caution">
    <text evidence="1">The sequence shown here is derived from an EMBL/GenBank/DDBJ whole genome shotgun (WGS) entry which is preliminary data.</text>
</comment>
<evidence type="ECO:0000313" key="1">
    <source>
        <dbReference type="EMBL" id="KAK6178041.1"/>
    </source>
</evidence>
<dbReference type="EMBL" id="JAZGQO010000009">
    <property type="protein sequence ID" value="KAK6178041.1"/>
    <property type="molecule type" value="Genomic_DNA"/>
</dbReference>
<protein>
    <submittedName>
        <fullName evidence="1">Uncharacterized protein</fullName>
    </submittedName>
</protein>